<evidence type="ECO:0000256" key="1">
    <source>
        <dbReference type="SAM" id="MobiDB-lite"/>
    </source>
</evidence>
<dbReference type="AlphaFoldDB" id="A0A8T1F2D1"/>
<evidence type="ECO:0000313" key="4">
    <source>
        <dbReference type="Proteomes" id="UP000697107"/>
    </source>
</evidence>
<accession>A0A8T1F2D1</accession>
<feature type="region of interest" description="Disordered" evidence="1">
    <location>
        <begin position="1"/>
        <end position="37"/>
    </location>
</feature>
<comment type="caution">
    <text evidence="3">The sequence shown here is derived from an EMBL/GenBank/DDBJ whole genome shotgun (WGS) entry which is preliminary data.</text>
</comment>
<sequence>MQHGPNPATSRDPSSTFLSSQKDTERPSARHYDDMLAPSPPLRVTASSFFRLECAHEQLFHSEYKRSNRTKGLKILRCFP</sequence>
<name>A0A8T1F2D1_9STRA</name>
<evidence type="ECO:0000313" key="2">
    <source>
        <dbReference type="EMBL" id="KAG2903232.1"/>
    </source>
</evidence>
<feature type="compositionally biased region" description="Polar residues" evidence="1">
    <location>
        <begin position="7"/>
        <end position="21"/>
    </location>
</feature>
<evidence type="ECO:0000313" key="3">
    <source>
        <dbReference type="EMBL" id="KAG2966161.1"/>
    </source>
</evidence>
<dbReference type="EMBL" id="RCMK01001059">
    <property type="protein sequence ID" value="KAG2903232.1"/>
    <property type="molecule type" value="Genomic_DNA"/>
</dbReference>
<dbReference type="VEuPathDB" id="FungiDB:PC110_g726"/>
<dbReference type="Proteomes" id="UP000697107">
    <property type="component" value="Unassembled WGS sequence"/>
</dbReference>
<proteinExistence type="predicted"/>
<organism evidence="3 4">
    <name type="scientific">Phytophthora cactorum</name>
    <dbReference type="NCBI Taxonomy" id="29920"/>
    <lineage>
        <taxon>Eukaryota</taxon>
        <taxon>Sar</taxon>
        <taxon>Stramenopiles</taxon>
        <taxon>Oomycota</taxon>
        <taxon>Peronosporomycetes</taxon>
        <taxon>Peronosporales</taxon>
        <taxon>Peronosporaceae</taxon>
        <taxon>Phytophthora</taxon>
    </lineage>
</organism>
<dbReference type="Proteomes" id="UP000736787">
    <property type="component" value="Unassembled WGS sequence"/>
</dbReference>
<reference evidence="3" key="1">
    <citation type="submission" date="2018-10" db="EMBL/GenBank/DDBJ databases">
        <title>Effector identification in a new, highly contiguous assembly of the strawberry crown rot pathogen Phytophthora cactorum.</title>
        <authorList>
            <person name="Armitage A.D."/>
            <person name="Nellist C.F."/>
            <person name="Bates H."/>
            <person name="Vickerstaff R.J."/>
            <person name="Harrison R.J."/>
        </authorList>
    </citation>
    <scope>NUCLEOTIDE SEQUENCE</scope>
    <source>
        <strain evidence="2">4040</strain>
        <strain evidence="3">P415</strain>
    </source>
</reference>
<protein>
    <submittedName>
        <fullName evidence="3">Uncharacterized protein</fullName>
    </submittedName>
</protein>
<feature type="non-terminal residue" evidence="3">
    <location>
        <position position="1"/>
    </location>
</feature>
<dbReference type="EMBL" id="RCML01001040">
    <property type="protein sequence ID" value="KAG2966161.1"/>
    <property type="molecule type" value="Genomic_DNA"/>
</dbReference>
<feature type="compositionally biased region" description="Basic and acidic residues" evidence="1">
    <location>
        <begin position="22"/>
        <end position="34"/>
    </location>
</feature>
<gene>
    <name evidence="2" type="ORF">PC117_g21287</name>
    <name evidence="3" type="ORF">PC118_g19330</name>
</gene>